<dbReference type="AlphaFoldDB" id="A0A6L9QXM2"/>
<evidence type="ECO:0000313" key="2">
    <source>
        <dbReference type="Proteomes" id="UP000475532"/>
    </source>
</evidence>
<reference evidence="1 2" key="1">
    <citation type="submission" date="2020-01" db="EMBL/GenBank/DDBJ databases">
        <title>Insect and environment-associated Actinomycetes.</title>
        <authorList>
            <person name="Currrie C."/>
            <person name="Chevrette M."/>
            <person name="Carlson C."/>
            <person name="Stubbendieck R."/>
            <person name="Wendt-Pienkowski E."/>
        </authorList>
    </citation>
    <scope>NUCLEOTIDE SEQUENCE [LARGE SCALE GENOMIC DNA]</scope>
    <source>
        <strain evidence="1 2">SID10258</strain>
    </source>
</reference>
<sequence length="93" mass="9455">MPDRSPTSTSSARSPCGSCAARQGFCSAVARSTRRGTAGARRNLVDPAVMEIGEELAVARAPADRADRLRGGADGDIARLAGRVNGADPSAVS</sequence>
<comment type="caution">
    <text evidence="1">The sequence shown here is derived from an EMBL/GenBank/DDBJ whole genome shotgun (WGS) entry which is preliminary data.</text>
</comment>
<dbReference type="EMBL" id="JAAGLI010001252">
    <property type="protein sequence ID" value="NEA29878.1"/>
    <property type="molecule type" value="Genomic_DNA"/>
</dbReference>
<organism evidence="1 2">
    <name type="scientific">Actinomadura bangladeshensis</name>
    <dbReference type="NCBI Taxonomy" id="453573"/>
    <lineage>
        <taxon>Bacteria</taxon>
        <taxon>Bacillati</taxon>
        <taxon>Actinomycetota</taxon>
        <taxon>Actinomycetes</taxon>
        <taxon>Streptosporangiales</taxon>
        <taxon>Thermomonosporaceae</taxon>
        <taxon>Actinomadura</taxon>
    </lineage>
</organism>
<accession>A0A6L9QXM2</accession>
<evidence type="ECO:0000313" key="1">
    <source>
        <dbReference type="EMBL" id="NEA29878.1"/>
    </source>
</evidence>
<dbReference type="InterPro" id="IPR038070">
    <property type="entry name" value="Rv2632c-like_sf"/>
</dbReference>
<dbReference type="InterPro" id="IPR015057">
    <property type="entry name" value="Rv2632c-like"/>
</dbReference>
<proteinExistence type="predicted"/>
<name>A0A6L9QXM2_9ACTN</name>
<dbReference type="SUPFAM" id="SSF143212">
    <property type="entry name" value="Rv2632c-like"/>
    <property type="match status" value="1"/>
</dbReference>
<dbReference type="Proteomes" id="UP000475532">
    <property type="component" value="Unassembled WGS sequence"/>
</dbReference>
<gene>
    <name evidence="1" type="ORF">G3I70_46360</name>
</gene>
<dbReference type="Gene3D" id="3.30.160.240">
    <property type="entry name" value="Rv1738"/>
    <property type="match status" value="1"/>
</dbReference>
<dbReference type="Pfam" id="PF08962">
    <property type="entry name" value="Rv2632c-like"/>
    <property type="match status" value="1"/>
</dbReference>
<protein>
    <submittedName>
        <fullName evidence="1">DUF1876 domain-containing protein</fullName>
    </submittedName>
</protein>